<dbReference type="EMBL" id="POTQ01000004">
    <property type="protein sequence ID" value="PNV58376.1"/>
    <property type="molecule type" value="Genomic_DNA"/>
</dbReference>
<proteinExistence type="predicted"/>
<feature type="transmembrane region" description="Helical" evidence="1">
    <location>
        <begin position="325"/>
        <end position="346"/>
    </location>
</feature>
<dbReference type="AlphaFoldDB" id="A0A2K2TK03"/>
<dbReference type="RefSeq" id="WP_103205362.1">
    <property type="nucleotide sequence ID" value="NZ_OKQY01000006.1"/>
</dbReference>
<feature type="transmembrane region" description="Helical" evidence="1">
    <location>
        <begin position="46"/>
        <end position="63"/>
    </location>
</feature>
<gene>
    <name evidence="2" type="ORF">C1Y38_03180</name>
</gene>
<feature type="transmembrane region" description="Helical" evidence="1">
    <location>
        <begin position="181"/>
        <end position="198"/>
    </location>
</feature>
<feature type="transmembrane region" description="Helical" evidence="1">
    <location>
        <begin position="155"/>
        <end position="174"/>
    </location>
</feature>
<evidence type="ECO:0000313" key="2">
    <source>
        <dbReference type="EMBL" id="PNV58376.1"/>
    </source>
</evidence>
<comment type="caution">
    <text evidence="2">The sequence shown here is derived from an EMBL/GenBank/DDBJ whole genome shotgun (WGS) entry which is preliminary data.</text>
</comment>
<keyword evidence="1" id="KW-1133">Transmembrane helix</keyword>
<feature type="transmembrane region" description="Helical" evidence="1">
    <location>
        <begin position="17"/>
        <end position="34"/>
    </location>
</feature>
<evidence type="ECO:0000256" key="1">
    <source>
        <dbReference type="SAM" id="Phobius"/>
    </source>
</evidence>
<protein>
    <submittedName>
        <fullName evidence="2">Polymerase</fullName>
    </submittedName>
</protein>
<accession>A0A2K2TK03</accession>
<organism evidence="2 3">
    <name type="scientific">Limosilactobacillus fermentum</name>
    <name type="common">Lactobacillus fermentum</name>
    <dbReference type="NCBI Taxonomy" id="1613"/>
    <lineage>
        <taxon>Bacteria</taxon>
        <taxon>Bacillati</taxon>
        <taxon>Bacillota</taxon>
        <taxon>Bacilli</taxon>
        <taxon>Lactobacillales</taxon>
        <taxon>Lactobacillaceae</taxon>
        <taxon>Limosilactobacillus</taxon>
    </lineage>
</organism>
<sequence length="407" mass="46566">MKARIAEIWRAPIQGQHVYLLAFSLYFVPAFLIDSTYTTLLSWSELRLITYLVIPLLIFKIYVMDEWQVSGKLVITALLVASIISWRTAQYPELMVTMAFVLGARGVDFKQVARWYLYLSVTLLLVIAATSLVNIVPNLVYVSNLRPNRYGLGMAYTTFVASHLFFSALAYCYVRFGKLKWFDYIGIAVVATIAMVYTDTRLDFYAMLLMIPVMWVTQRAAEGKRFSRMIASFWCMAMPVLAVITITAAYFFDDSNHIYRKFNELLSGRLSLSRKAFRLYDPNLIGRFIHEKSFGGVKGKTFANQNQNGLSADYFYIDSSFVRMLLLWGLIIFVLFIVIMTFIAIVSTVQKEYALSAIVMLVAINSMVEPHAVQLIYNVFILASIPQLEWVLKNIRGKKYGNENIAE</sequence>
<feature type="transmembrane region" description="Helical" evidence="1">
    <location>
        <begin position="374"/>
        <end position="392"/>
    </location>
</feature>
<dbReference type="Proteomes" id="UP000236514">
    <property type="component" value="Unassembled WGS sequence"/>
</dbReference>
<feature type="transmembrane region" description="Helical" evidence="1">
    <location>
        <begin position="115"/>
        <end position="135"/>
    </location>
</feature>
<keyword evidence="1" id="KW-0472">Membrane</keyword>
<name>A0A2K2TK03_LIMFE</name>
<keyword evidence="1" id="KW-0812">Transmembrane</keyword>
<evidence type="ECO:0000313" key="3">
    <source>
        <dbReference type="Proteomes" id="UP000236514"/>
    </source>
</evidence>
<feature type="transmembrane region" description="Helical" evidence="1">
    <location>
        <begin position="233"/>
        <end position="252"/>
    </location>
</feature>
<reference evidence="2 3" key="1">
    <citation type="submission" date="2018-01" db="EMBL/GenBank/DDBJ databases">
        <title>Draft genome sequence of the feruloyl esterase-producing strain Lactobacillus fermentum CRL 1446, isolated from artisanal goat milk cheese.</title>
        <authorList>
            <person name="Abeijon Mukdsi M.C."/>
            <person name="Saavedra L."/>
            <person name="Gauffin Cano M.P."/>
            <person name="Hebert E.M."/>
            <person name="Medina R.B."/>
        </authorList>
    </citation>
    <scope>NUCLEOTIDE SEQUENCE [LARGE SCALE GENOMIC DNA]</scope>
    <source>
        <strain evidence="2 3">CRL 1446</strain>
    </source>
</reference>